<organism evidence="1 2">
    <name type="scientific">Neurospora intermedia</name>
    <dbReference type="NCBI Taxonomy" id="5142"/>
    <lineage>
        <taxon>Eukaryota</taxon>
        <taxon>Fungi</taxon>
        <taxon>Dikarya</taxon>
        <taxon>Ascomycota</taxon>
        <taxon>Pezizomycotina</taxon>
        <taxon>Sordariomycetes</taxon>
        <taxon>Sordariomycetidae</taxon>
        <taxon>Sordariales</taxon>
        <taxon>Sordariaceae</taxon>
        <taxon>Neurospora</taxon>
    </lineage>
</organism>
<sequence>MMRSLVRSKALRLKCTYGSQATDNYPNGCRLLSFDHYLAWKRVHYIVFAARPMLAIHKGTWTYKVMFVSL</sequence>
<dbReference type="EMBL" id="JAVLET010000003">
    <property type="protein sequence ID" value="KAL0471755.1"/>
    <property type="molecule type" value="Genomic_DNA"/>
</dbReference>
<accession>A0ABR3DGE9</accession>
<comment type="caution">
    <text evidence="1">The sequence shown here is derived from an EMBL/GenBank/DDBJ whole genome shotgun (WGS) entry which is preliminary data.</text>
</comment>
<keyword evidence="2" id="KW-1185">Reference proteome</keyword>
<dbReference type="Proteomes" id="UP001451303">
    <property type="component" value="Unassembled WGS sequence"/>
</dbReference>
<reference evidence="1 2" key="1">
    <citation type="submission" date="2023-09" db="EMBL/GenBank/DDBJ databases">
        <title>Multi-omics analysis of a traditional fermented food reveals byproduct-associated fungal strains for waste-to-food upcycling.</title>
        <authorList>
            <consortium name="Lawrence Berkeley National Laboratory"/>
            <person name="Rekdal V.M."/>
            <person name="Villalobos-Escobedo J.M."/>
            <person name="Rodriguez-Valeron N."/>
            <person name="Garcia M.O."/>
            <person name="Vasquez D.P."/>
            <person name="Damayanti I."/>
            <person name="Sorensen P.M."/>
            <person name="Baidoo E.E."/>
            <person name="De Carvalho A.C."/>
            <person name="Riley R."/>
            <person name="Lipzen A."/>
            <person name="He G."/>
            <person name="Yan M."/>
            <person name="Haridas S."/>
            <person name="Daum C."/>
            <person name="Yoshinaga Y."/>
            <person name="Ng V."/>
            <person name="Grigoriev I.V."/>
            <person name="Munk R."/>
            <person name="Nuraida L."/>
            <person name="Wijaya C.H."/>
            <person name="Morales P.-C."/>
            <person name="Keasling J.D."/>
        </authorList>
    </citation>
    <scope>NUCLEOTIDE SEQUENCE [LARGE SCALE GENOMIC DNA]</scope>
    <source>
        <strain evidence="1 2">FGSC 2613</strain>
    </source>
</reference>
<name>A0ABR3DGE9_NEUIN</name>
<gene>
    <name evidence="1" type="ORF">QR685DRAFT_570501</name>
</gene>
<protein>
    <submittedName>
        <fullName evidence="1">Uncharacterized protein</fullName>
    </submittedName>
</protein>
<evidence type="ECO:0000313" key="1">
    <source>
        <dbReference type="EMBL" id="KAL0471755.1"/>
    </source>
</evidence>
<proteinExistence type="predicted"/>
<evidence type="ECO:0000313" key="2">
    <source>
        <dbReference type="Proteomes" id="UP001451303"/>
    </source>
</evidence>